<dbReference type="Gene3D" id="3.50.50.100">
    <property type="match status" value="1"/>
</dbReference>
<dbReference type="RefSeq" id="WP_050738522.1">
    <property type="nucleotide sequence ID" value="NZ_LGYO01000004.1"/>
</dbReference>
<dbReference type="SUPFAM" id="SSF51905">
    <property type="entry name" value="FAD/NAD(P)-binding domain"/>
    <property type="match status" value="2"/>
</dbReference>
<dbReference type="PANTHER" id="PTHR43706:SF47">
    <property type="entry name" value="EXTERNAL NADH-UBIQUINONE OXIDOREDUCTASE 1, MITOCHONDRIAL-RELATED"/>
    <property type="match status" value="1"/>
</dbReference>
<keyword evidence="11" id="KW-1185">Reference proteome</keyword>
<dbReference type="InterPro" id="IPR036188">
    <property type="entry name" value="FAD/NAD-bd_sf"/>
</dbReference>
<comment type="caution">
    <text evidence="10">The sequence shown here is derived from an EMBL/GenBank/DDBJ whole genome shotgun (WGS) entry which is preliminary data.</text>
</comment>
<keyword evidence="3" id="KW-0285">Flavoprotein</keyword>
<accession>A0A0L6U6E1</accession>
<keyword evidence="8" id="KW-1133">Transmembrane helix</keyword>
<keyword evidence="8" id="KW-0812">Transmembrane</keyword>
<comment type="catalytic activity">
    <reaction evidence="7">
        <text>a quinone + NADH + H(+) = a quinol + NAD(+)</text>
        <dbReference type="Rhea" id="RHEA:46160"/>
        <dbReference type="ChEBI" id="CHEBI:15378"/>
        <dbReference type="ChEBI" id="CHEBI:24646"/>
        <dbReference type="ChEBI" id="CHEBI:57540"/>
        <dbReference type="ChEBI" id="CHEBI:57945"/>
        <dbReference type="ChEBI" id="CHEBI:132124"/>
        <dbReference type="EC" id="1.6.5.9"/>
    </reaction>
</comment>
<dbReference type="EC" id="1.6.5.9" evidence="2"/>
<evidence type="ECO:0000256" key="7">
    <source>
        <dbReference type="ARBA" id="ARBA00047599"/>
    </source>
</evidence>
<evidence type="ECO:0000256" key="4">
    <source>
        <dbReference type="ARBA" id="ARBA00022827"/>
    </source>
</evidence>
<evidence type="ECO:0000256" key="3">
    <source>
        <dbReference type="ARBA" id="ARBA00022630"/>
    </source>
</evidence>
<keyword evidence="4" id="KW-0274">FAD</keyword>
<evidence type="ECO:0000256" key="6">
    <source>
        <dbReference type="ARBA" id="ARBA00023027"/>
    </source>
</evidence>
<dbReference type="EMBL" id="LGYO01000004">
    <property type="protein sequence ID" value="KNZ43335.1"/>
    <property type="molecule type" value="Genomic_DNA"/>
</dbReference>
<evidence type="ECO:0000259" key="9">
    <source>
        <dbReference type="Pfam" id="PF07992"/>
    </source>
</evidence>
<evidence type="ECO:0000313" key="11">
    <source>
        <dbReference type="Proteomes" id="UP000036873"/>
    </source>
</evidence>
<dbReference type="Proteomes" id="UP000036873">
    <property type="component" value="Unassembled WGS sequence"/>
</dbReference>
<dbReference type="Pfam" id="PF07992">
    <property type="entry name" value="Pyr_redox_2"/>
    <property type="match status" value="1"/>
</dbReference>
<dbReference type="PANTHER" id="PTHR43706">
    <property type="entry name" value="NADH DEHYDROGENASE"/>
    <property type="match status" value="1"/>
</dbReference>
<keyword evidence="6" id="KW-0520">NAD</keyword>
<organism evidence="10 11">
    <name type="scientific">Acetobacterium bakii</name>
    <dbReference type="NCBI Taxonomy" id="52689"/>
    <lineage>
        <taxon>Bacteria</taxon>
        <taxon>Bacillati</taxon>
        <taxon>Bacillota</taxon>
        <taxon>Clostridia</taxon>
        <taxon>Eubacteriales</taxon>
        <taxon>Eubacteriaceae</taxon>
        <taxon>Acetobacterium</taxon>
    </lineage>
</organism>
<keyword evidence="5" id="KW-0560">Oxidoreductase</keyword>
<evidence type="ECO:0000256" key="2">
    <source>
        <dbReference type="ARBA" id="ARBA00012637"/>
    </source>
</evidence>
<dbReference type="AlphaFoldDB" id="A0A0L6U6E1"/>
<sequence length="641" mass="72155">MEKNIVVLGAGYSGILIAKKLAKRLKKQVDVKITLIDKKSYHTMLTELHEVAGNRVEEDSIRISLKRIFEGRKVDLKIDTITEIDYDKKTLTGKCASYTYDYLVMASGSQPTFFGIPGAKEYSYTLWSYEDAVKIREHVFEMFTKAIQETDPKEKQKLLSFYVLGAGFTGVEMVGELAEWIPTLCEQYEIDPDMVKIAIVDMMDRVVPSLSEKLSEKAKRRLEKMGVTVMLKTGFEAIGEGSISLKQGEQIFEDQTKTVIWAAGIESSEIAKKSGELNQVGRARIKTDEFLRAEGRDDVYIAGDNMYYIPEGQTLPVPQMVENCEQSSAIVAHNLTSAVSGTGEMKKYEPAFHGVMVSIGGRYGISYVGTQNKKFALPSFLSQFVKHFINIIYFIQILGWNKVFSYVRHEFFTIRHCRSFVGGHFSNRTPSFLLVPLRVFLGAFWIYEGVKKVNDGWLQEPNLTNFFQGANDLFYQIVNAGPGGDAVTSATAAAGTPVITGNLLLNWNILGLFKVFLIETTDIAIKFQVGIMDWFSNTVILSSNSSEVFFQSVIVYSEIIIGILLVLGLFTTISSLYSLLLQVMFVTTTGLYLSTWWMVFAAIAVIIGGGRVFGLDYYVMPWLKNHYKNIKIVRKLYIYND</sequence>
<gene>
    <name evidence="10" type="ORF">AKG39_01130</name>
</gene>
<evidence type="ECO:0000256" key="1">
    <source>
        <dbReference type="ARBA" id="ARBA00005272"/>
    </source>
</evidence>
<keyword evidence="8" id="KW-0472">Membrane</keyword>
<evidence type="ECO:0000256" key="8">
    <source>
        <dbReference type="SAM" id="Phobius"/>
    </source>
</evidence>
<dbReference type="PRINTS" id="PR00368">
    <property type="entry name" value="FADPNR"/>
</dbReference>
<dbReference type="PATRIC" id="fig|52689.4.peg.2289"/>
<proteinExistence type="inferred from homology"/>
<dbReference type="InterPro" id="IPR023753">
    <property type="entry name" value="FAD/NAD-binding_dom"/>
</dbReference>
<feature type="domain" description="FAD/NAD(P)-binding" evidence="9">
    <location>
        <begin position="4"/>
        <end position="306"/>
    </location>
</feature>
<dbReference type="GO" id="GO:0050136">
    <property type="term" value="F:NADH dehydrogenase (quinone) (non-electrogenic) activity"/>
    <property type="evidence" value="ECO:0007669"/>
    <property type="project" value="UniProtKB-EC"/>
</dbReference>
<protein>
    <recommendedName>
        <fullName evidence="2">NADH:ubiquinone reductase (non-electrogenic)</fullName>
        <ecNumber evidence="2">1.6.5.9</ecNumber>
    </recommendedName>
</protein>
<dbReference type="InterPro" id="IPR045024">
    <property type="entry name" value="NDH-2"/>
</dbReference>
<evidence type="ECO:0000256" key="5">
    <source>
        <dbReference type="ARBA" id="ARBA00023002"/>
    </source>
</evidence>
<comment type="similarity">
    <text evidence="1">Belongs to the NADH dehydrogenase family.</text>
</comment>
<feature type="transmembrane region" description="Helical" evidence="8">
    <location>
        <begin position="599"/>
        <end position="619"/>
    </location>
</feature>
<reference evidence="11" key="1">
    <citation type="submission" date="2015-07" db="EMBL/GenBank/DDBJ databases">
        <title>Draft genome sequence of Acetobacterium bakii DSM 8293, a potential psychrophilic chemical producer through syngas fermentation.</title>
        <authorList>
            <person name="Song Y."/>
            <person name="Hwang S."/>
            <person name="Cho B.-K."/>
        </authorList>
    </citation>
    <scope>NUCLEOTIDE SEQUENCE [LARGE SCALE GENOMIC DNA]</scope>
    <source>
        <strain evidence="11">DSM 8239</strain>
    </source>
</reference>
<evidence type="ECO:0000313" key="10">
    <source>
        <dbReference type="EMBL" id="KNZ43335.1"/>
    </source>
</evidence>
<dbReference type="OrthoDB" id="9781621at2"/>
<name>A0A0L6U6E1_9FIRM</name>
<dbReference type="STRING" id="52689.AKG39_01130"/>